<dbReference type="PANTHER" id="PTHR39336">
    <property type="entry name" value="PYRIDOXAMINE PHOSPHATE OXIDASE FAMILY PROTEIN (AFU_ORTHOLOGUE AFUA_6G11440)"/>
    <property type="match status" value="1"/>
</dbReference>
<sequence>MKLFPSIPPKLADWAKRQPVFFTGSAATHGRHINVSPKGLTSSHFAILSPTQVAYIDRTGSGCETIAHSYENGRLCIMFISFGDTPRILRLFCRSRVVEWDRQPEFGDLVRRIADGKRDAFDGARAVILCDVWEVQTSCGYGVPRVRKELYSASHHHDGHQSDEDAEHQDLDGPSELSVFEDRPTLDQWAGAKVESAKMLDYHNKNNVYSVDGLPGLRTARRDVGQRLWVYDVRAWLANVAAERNGLVTGFSLGLILCLVLSTLGFL</sequence>
<proteinExistence type="predicted"/>
<dbReference type="Gene3D" id="2.30.110.10">
    <property type="entry name" value="Electron Transport, Fmn-binding Protein, Chain A"/>
    <property type="match status" value="1"/>
</dbReference>
<dbReference type="GeneID" id="55972609"/>
<keyword evidence="3" id="KW-1185">Reference proteome</keyword>
<name>A0A9P4YV52_9HYPO</name>
<evidence type="ECO:0000256" key="1">
    <source>
        <dbReference type="SAM" id="MobiDB-lite"/>
    </source>
</evidence>
<dbReference type="AlphaFoldDB" id="A0A9P4YV52"/>
<dbReference type="EMBL" id="JAANYQ010000006">
    <property type="protein sequence ID" value="KAF4123683.1"/>
    <property type="molecule type" value="Genomic_DNA"/>
</dbReference>
<accession>A0A9P4YV52</accession>
<evidence type="ECO:0000313" key="3">
    <source>
        <dbReference type="Proteomes" id="UP000749293"/>
    </source>
</evidence>
<reference evidence="2" key="1">
    <citation type="submission" date="2020-03" db="EMBL/GenBank/DDBJ databases">
        <title>Site-based positive gene gene selection in Geosmithia morbida across the United States reveals a broad range of putative effectors and factors for local host and environmental adapation.</title>
        <authorList>
            <person name="Onufrak A."/>
            <person name="Murdoch R.W."/>
            <person name="Gazis R."/>
            <person name="Huff M."/>
            <person name="Staton M."/>
            <person name="Klingeman W."/>
            <person name="Hadziabdic D."/>
        </authorList>
    </citation>
    <scope>NUCLEOTIDE SEQUENCE</scope>
    <source>
        <strain evidence="2">1262</strain>
    </source>
</reference>
<dbReference type="InterPro" id="IPR012349">
    <property type="entry name" value="Split_barrel_FMN-bd"/>
</dbReference>
<dbReference type="OrthoDB" id="539398at2759"/>
<gene>
    <name evidence="2" type="ORF">GMORB2_6384</name>
</gene>
<dbReference type="Proteomes" id="UP000749293">
    <property type="component" value="Unassembled WGS sequence"/>
</dbReference>
<feature type="region of interest" description="Disordered" evidence="1">
    <location>
        <begin position="153"/>
        <end position="174"/>
    </location>
</feature>
<evidence type="ECO:0000313" key="2">
    <source>
        <dbReference type="EMBL" id="KAF4123683.1"/>
    </source>
</evidence>
<comment type="caution">
    <text evidence="2">The sequence shown here is derived from an EMBL/GenBank/DDBJ whole genome shotgun (WGS) entry which is preliminary data.</text>
</comment>
<dbReference type="RefSeq" id="XP_035322335.1">
    <property type="nucleotide sequence ID" value="XM_035468354.1"/>
</dbReference>
<dbReference type="PANTHER" id="PTHR39336:SF1">
    <property type="entry name" value="PYRIDOXAMINE PHOSPHATE OXIDASE FAMILY PROTEIN (AFU_ORTHOLOGUE AFUA_6G11440)"/>
    <property type="match status" value="1"/>
</dbReference>
<feature type="compositionally biased region" description="Basic and acidic residues" evidence="1">
    <location>
        <begin position="153"/>
        <end position="171"/>
    </location>
</feature>
<organism evidence="2 3">
    <name type="scientific">Geosmithia morbida</name>
    <dbReference type="NCBI Taxonomy" id="1094350"/>
    <lineage>
        <taxon>Eukaryota</taxon>
        <taxon>Fungi</taxon>
        <taxon>Dikarya</taxon>
        <taxon>Ascomycota</taxon>
        <taxon>Pezizomycotina</taxon>
        <taxon>Sordariomycetes</taxon>
        <taxon>Hypocreomycetidae</taxon>
        <taxon>Hypocreales</taxon>
        <taxon>Bionectriaceae</taxon>
        <taxon>Geosmithia</taxon>
    </lineage>
</organism>
<protein>
    <submittedName>
        <fullName evidence="2">Pyridoxamine phosphate oxidase</fullName>
    </submittedName>
</protein>